<sequence length="439" mass="50207">MSEHLIELEIKDFRAIQEAKIALNGITVLSGENGCGKSTIAKLTYHSIQTINQYEDIIYTPLLSFYKKTLEIFTDILNDLSSLIPSPDTFIPEKYQYTVPNIPKIISAISTIAQTLIANYHTAVSMDEADKNGPFFTRLKAILSSNFAIHEAKDKDWNSLIYEILDSILKVQNYADASVRNRSTEAFTGYLKTFFNNEDISDKFNLYEYGVGITNYQRQRLLHFRSIDKVLYIDTPVAIGLSSTHIPHWDFLNETLRKENENKPLDSDNIYQLLSENILEGEASFDTKSIFNRFVYQRKDGLIINLLDCATGIKSFAILQILLKNGYLDNKTLLIIDEPEAHLHPQWIVEYARIITLLNKELGVKFLIASHNPDMISALKYIAEKEKVSDNLNFYLAEKTVTETYAYKALGSEIDDIFGSFNIAIDRINQYGETYNEIF</sequence>
<dbReference type="EMBL" id="JACRTI010000015">
    <property type="protein sequence ID" value="MBC8601769.1"/>
    <property type="molecule type" value="Genomic_DNA"/>
</dbReference>
<evidence type="ECO:0000313" key="2">
    <source>
        <dbReference type="EMBL" id="MBC8601769.1"/>
    </source>
</evidence>
<organism evidence="3 4">
    <name type="scientific">Parabacteroides acidifaciens</name>
    <dbReference type="NCBI Taxonomy" id="2290935"/>
    <lineage>
        <taxon>Bacteria</taxon>
        <taxon>Pseudomonadati</taxon>
        <taxon>Bacteroidota</taxon>
        <taxon>Bacteroidia</taxon>
        <taxon>Bacteroidales</taxon>
        <taxon>Tannerellaceae</taxon>
        <taxon>Parabacteroides</taxon>
    </lineage>
</organism>
<evidence type="ECO:0000313" key="3">
    <source>
        <dbReference type="EMBL" id="RDU49602.1"/>
    </source>
</evidence>
<dbReference type="InterPro" id="IPR027417">
    <property type="entry name" value="P-loop_NTPase"/>
</dbReference>
<name>A0A3D8HG11_9BACT</name>
<comment type="caution">
    <text evidence="3">The sequence shown here is derived from an EMBL/GenBank/DDBJ whole genome shotgun (WGS) entry which is preliminary data.</text>
</comment>
<dbReference type="Proteomes" id="UP000629596">
    <property type="component" value="Unassembled WGS sequence"/>
</dbReference>
<proteinExistence type="predicted"/>
<dbReference type="InterPro" id="IPR051396">
    <property type="entry name" value="Bact_Antivir_Def_Nuclease"/>
</dbReference>
<dbReference type="PANTHER" id="PTHR43581:SF2">
    <property type="entry name" value="EXCINUCLEASE ATPASE SUBUNIT"/>
    <property type="match status" value="1"/>
</dbReference>
<reference evidence="3 4" key="1">
    <citation type="submission" date="2018-07" db="EMBL/GenBank/DDBJ databases">
        <title>Parabacteroides acidifaciens nov. sp., isolated from human feces.</title>
        <authorList>
            <person name="Wang Y.J."/>
        </authorList>
    </citation>
    <scope>NUCLEOTIDE SEQUENCE [LARGE SCALE GENOMIC DNA]</scope>
    <source>
        <strain evidence="3 4">426-9</strain>
    </source>
</reference>
<protein>
    <submittedName>
        <fullName evidence="2">AAA family ATPase</fullName>
    </submittedName>
</protein>
<gene>
    <name evidence="3" type="ORF">DWU89_08745</name>
    <name evidence="2" type="ORF">H8784_08545</name>
</gene>
<reference evidence="2 5" key="2">
    <citation type="submission" date="2020-08" db="EMBL/GenBank/DDBJ databases">
        <title>Genome public.</title>
        <authorList>
            <person name="Liu C."/>
            <person name="Sun Q."/>
        </authorList>
    </citation>
    <scope>NUCLEOTIDE SEQUENCE [LARGE SCALE GENOMIC DNA]</scope>
    <source>
        <strain evidence="2 5">426_9</strain>
    </source>
</reference>
<dbReference type="EMBL" id="QREV01000015">
    <property type="protein sequence ID" value="RDU49602.1"/>
    <property type="molecule type" value="Genomic_DNA"/>
</dbReference>
<dbReference type="RefSeq" id="WP_115499268.1">
    <property type="nucleotide sequence ID" value="NZ_JACRTI010000015.1"/>
</dbReference>
<dbReference type="Proteomes" id="UP000256321">
    <property type="component" value="Unassembled WGS sequence"/>
</dbReference>
<dbReference type="AlphaFoldDB" id="A0A3D8HG11"/>
<keyword evidence="5" id="KW-1185">Reference proteome</keyword>
<accession>A0A3D8HG11</accession>
<evidence type="ECO:0000259" key="1">
    <source>
        <dbReference type="Pfam" id="PF13175"/>
    </source>
</evidence>
<evidence type="ECO:0000313" key="4">
    <source>
        <dbReference type="Proteomes" id="UP000256321"/>
    </source>
</evidence>
<dbReference type="PANTHER" id="PTHR43581">
    <property type="entry name" value="ATP/GTP PHOSPHATASE"/>
    <property type="match status" value="1"/>
</dbReference>
<dbReference type="Pfam" id="PF13175">
    <property type="entry name" value="AAA_15"/>
    <property type="match status" value="1"/>
</dbReference>
<dbReference type="SUPFAM" id="SSF52540">
    <property type="entry name" value="P-loop containing nucleoside triphosphate hydrolases"/>
    <property type="match status" value="2"/>
</dbReference>
<dbReference type="Gene3D" id="3.40.50.300">
    <property type="entry name" value="P-loop containing nucleotide triphosphate hydrolases"/>
    <property type="match status" value="2"/>
</dbReference>
<dbReference type="InterPro" id="IPR041685">
    <property type="entry name" value="AAA_GajA/Old/RecF-like"/>
</dbReference>
<dbReference type="CDD" id="cd00267">
    <property type="entry name" value="ABC_ATPase"/>
    <property type="match status" value="1"/>
</dbReference>
<feature type="domain" description="Endonuclease GajA/Old nuclease/RecF-like AAA" evidence="1">
    <location>
        <begin position="6"/>
        <end position="376"/>
    </location>
</feature>
<evidence type="ECO:0000313" key="5">
    <source>
        <dbReference type="Proteomes" id="UP000629596"/>
    </source>
</evidence>